<evidence type="ECO:0000313" key="2">
    <source>
        <dbReference type="Proteomes" id="UP000028521"/>
    </source>
</evidence>
<dbReference type="Proteomes" id="UP000028521">
    <property type="component" value="Unassembled WGS sequence"/>
</dbReference>
<reference evidence="1 2" key="1">
    <citation type="journal article" date="2014" name="Genome Announc.">
        <title>Draft Genome Sequence of the Algicidal Bacterium Mangrovimonas yunxiaonensis Strain LY01.</title>
        <authorList>
            <person name="Li Y."/>
            <person name="Zhu H."/>
            <person name="Li C."/>
            <person name="Zhang H."/>
            <person name="Chen Z."/>
            <person name="Zheng W."/>
            <person name="Xu H."/>
            <person name="Zheng T."/>
        </authorList>
    </citation>
    <scope>NUCLEOTIDE SEQUENCE [LARGE SCALE GENOMIC DNA]</scope>
    <source>
        <strain evidence="1 2">LY01</strain>
    </source>
</reference>
<gene>
    <name evidence="1" type="ORF">IA57_04170</name>
</gene>
<proteinExistence type="predicted"/>
<protein>
    <submittedName>
        <fullName evidence="1">Uncharacterized protein</fullName>
    </submittedName>
</protein>
<reference evidence="2" key="2">
    <citation type="submission" date="2014-07" db="EMBL/GenBank/DDBJ databases">
        <title>Genome sequence of Mangrovimonas yunxiaonensis.</title>
        <authorList>
            <person name="Li Y."/>
            <person name="Zheng T."/>
        </authorList>
    </citation>
    <scope>NUCLEOTIDE SEQUENCE [LARGE SCALE GENOMIC DNA]</scope>
    <source>
        <strain evidence="2">LY01</strain>
    </source>
</reference>
<keyword evidence="2" id="KW-1185">Reference proteome</keyword>
<comment type="caution">
    <text evidence="1">The sequence shown here is derived from an EMBL/GenBank/DDBJ whole genome shotgun (WGS) entry which is preliminary data.</text>
</comment>
<sequence>MKANKNIEVRKIVKYGSNLFIFKLATTGVAMVCCEGKGLRFFRRGRKIINIPEYEAKKDVAMNHSRCCLLWFISVIFWV</sequence>
<evidence type="ECO:0000313" key="1">
    <source>
        <dbReference type="EMBL" id="KFB01695.1"/>
    </source>
</evidence>
<accession>A0A084TLV9</accession>
<name>A0A084TLV9_9FLAO</name>
<dbReference type="EMBL" id="JPFK01000004">
    <property type="protein sequence ID" value="KFB01695.1"/>
    <property type="molecule type" value="Genomic_DNA"/>
</dbReference>
<dbReference type="AlphaFoldDB" id="A0A084TLV9"/>
<organism evidence="1 2">
    <name type="scientific">Mangrovimonas yunxiaonensis</name>
    <dbReference type="NCBI Taxonomy" id="1197477"/>
    <lineage>
        <taxon>Bacteria</taxon>
        <taxon>Pseudomonadati</taxon>
        <taxon>Bacteroidota</taxon>
        <taxon>Flavobacteriia</taxon>
        <taxon>Flavobacteriales</taxon>
        <taxon>Flavobacteriaceae</taxon>
        <taxon>Mangrovimonas</taxon>
    </lineage>
</organism>